<gene>
    <name evidence="2" type="ORF">B0H17DRAFT_1130222</name>
</gene>
<dbReference type="Proteomes" id="UP001221757">
    <property type="component" value="Unassembled WGS sequence"/>
</dbReference>
<reference evidence="2" key="1">
    <citation type="submission" date="2023-03" db="EMBL/GenBank/DDBJ databases">
        <title>Massive genome expansion in bonnet fungi (Mycena s.s.) driven by repeated elements and novel gene families across ecological guilds.</title>
        <authorList>
            <consortium name="Lawrence Berkeley National Laboratory"/>
            <person name="Harder C.B."/>
            <person name="Miyauchi S."/>
            <person name="Viragh M."/>
            <person name="Kuo A."/>
            <person name="Thoen E."/>
            <person name="Andreopoulos B."/>
            <person name="Lu D."/>
            <person name="Skrede I."/>
            <person name="Drula E."/>
            <person name="Henrissat B."/>
            <person name="Morin E."/>
            <person name="Kohler A."/>
            <person name="Barry K."/>
            <person name="LaButti K."/>
            <person name="Morin E."/>
            <person name="Salamov A."/>
            <person name="Lipzen A."/>
            <person name="Mereny Z."/>
            <person name="Hegedus B."/>
            <person name="Baldrian P."/>
            <person name="Stursova M."/>
            <person name="Weitz H."/>
            <person name="Taylor A."/>
            <person name="Grigoriev I.V."/>
            <person name="Nagy L.G."/>
            <person name="Martin F."/>
            <person name="Kauserud H."/>
        </authorList>
    </citation>
    <scope>NUCLEOTIDE SEQUENCE</scope>
    <source>
        <strain evidence="2">CBHHK067</strain>
    </source>
</reference>
<keyword evidence="3" id="KW-1185">Reference proteome</keyword>
<name>A0AAD7GPD5_MYCRO</name>
<organism evidence="2 3">
    <name type="scientific">Mycena rosella</name>
    <name type="common">Pink bonnet</name>
    <name type="synonym">Agaricus rosellus</name>
    <dbReference type="NCBI Taxonomy" id="1033263"/>
    <lineage>
        <taxon>Eukaryota</taxon>
        <taxon>Fungi</taxon>
        <taxon>Dikarya</taxon>
        <taxon>Basidiomycota</taxon>
        <taxon>Agaricomycotina</taxon>
        <taxon>Agaricomycetes</taxon>
        <taxon>Agaricomycetidae</taxon>
        <taxon>Agaricales</taxon>
        <taxon>Marasmiineae</taxon>
        <taxon>Mycenaceae</taxon>
        <taxon>Mycena</taxon>
    </lineage>
</organism>
<protein>
    <submittedName>
        <fullName evidence="2">Uncharacterized protein</fullName>
    </submittedName>
</protein>
<feature type="region of interest" description="Disordered" evidence="1">
    <location>
        <begin position="55"/>
        <end position="94"/>
    </location>
</feature>
<accession>A0AAD7GPD5</accession>
<evidence type="ECO:0000313" key="2">
    <source>
        <dbReference type="EMBL" id="KAJ7697611.1"/>
    </source>
</evidence>
<dbReference type="AlphaFoldDB" id="A0AAD7GPD5"/>
<evidence type="ECO:0000313" key="3">
    <source>
        <dbReference type="Proteomes" id="UP001221757"/>
    </source>
</evidence>
<comment type="caution">
    <text evidence="2">The sequence shown here is derived from an EMBL/GenBank/DDBJ whole genome shotgun (WGS) entry which is preliminary data.</text>
</comment>
<evidence type="ECO:0000256" key="1">
    <source>
        <dbReference type="SAM" id="MobiDB-lite"/>
    </source>
</evidence>
<sequence length="218" mass="24768">MQLQLENQLIQVLVRIRRRLHAGGLVAAAAASTRLRKRNFLISIEVKARIMESISAGSKERRPRKSTVTVGEDTCGAHKNSSKKRAREVASPTLRPSVREIAEKSSMSGRNSDECRGQGTRLRRTTDWELVLSKLIEIDDEGPEQRKLRRQRDNPRIFPTMPLHRSLARYLFQWGEERMRPPCISVGLQGGPITRLRFATLVLPPVSEFDMSGIVFKN</sequence>
<proteinExistence type="predicted"/>
<dbReference type="EMBL" id="JARKIE010000029">
    <property type="protein sequence ID" value="KAJ7697611.1"/>
    <property type="molecule type" value="Genomic_DNA"/>
</dbReference>